<evidence type="ECO:0000259" key="1">
    <source>
        <dbReference type="Pfam" id="PF13439"/>
    </source>
</evidence>
<dbReference type="OrthoDB" id="9806653at2"/>
<dbReference type="eggNOG" id="COG0438">
    <property type="taxonomic scope" value="Bacteria"/>
</dbReference>
<sequence length="362" mass="42281">MNLRIALISFSNNYDMQKYLYTLYNNLKEKAFTITIGSTKLIDNVDIDKHNFLIDVPNKPGIEFRTLNFSSLSRLIRIIKLHKINVVYYLSSHIWNIFLYPHLKRNNISILHSIHDPIPHPNEGKGLFIYNYNRLISKYTDLIILHSKNFKDLFCRKYNFPEKKVSILNLWHQWLDFNELKTDNTLLFFGRINPYKGVLTFKKIAQKVSNKIFIVGKVHKKIKQEVYELPRNFSHIKLIDRYVSEKEMNTFFDNAGLVLLPYKSATQSGVIIEAYRHSRPVVAFNTGAINEQIIDKKTGFLVHEGDVDGFVCAIDYYKKLDFSEKVAMCRNAWEFGKLKYSPSKAAENIVNISLKILSKKLA</sequence>
<dbReference type="CAZy" id="GT4">
    <property type="family name" value="Glycosyltransferase Family 4"/>
</dbReference>
<name>C5CDC0_KOSOT</name>
<reference evidence="2 3" key="2">
    <citation type="journal article" date="2011" name="J. Bacteriol.">
        <title>Genome Sequence of Kosmotoga olearia Strain TBF 19.5.1, a Thermophilic Bacterium with a Wide Growth Temperature Range, Isolated from the Troll B Oil Platform in the North Sea.</title>
        <authorList>
            <person name="Swithers K.S."/>
            <person name="Dipippo J.L."/>
            <person name="Bruce D.C."/>
            <person name="Detter C."/>
            <person name="Tapia R."/>
            <person name="Han S."/>
            <person name="Goodwin L.A."/>
            <person name="Han J."/>
            <person name="Woyke T."/>
            <person name="Pitluck S."/>
            <person name="Pennacchio L."/>
            <person name="Nolan M."/>
            <person name="Mikhailova N."/>
            <person name="Land M.L."/>
            <person name="Nesbo C.L."/>
            <person name="Gogarten J.P."/>
            <person name="Noll K.M."/>
        </authorList>
    </citation>
    <scope>NUCLEOTIDE SEQUENCE [LARGE SCALE GENOMIC DNA]</scope>
    <source>
        <strain evidence="3">ATCC BAA-1733 / DSM 21960 / TBF 19.5.1</strain>
    </source>
</reference>
<dbReference type="SUPFAM" id="SSF53756">
    <property type="entry name" value="UDP-Glycosyltransferase/glycogen phosphorylase"/>
    <property type="match status" value="1"/>
</dbReference>
<dbReference type="KEGG" id="kol:Kole_1289"/>
<keyword evidence="3" id="KW-1185">Reference proteome</keyword>
<feature type="domain" description="Glycosyltransferase subfamily 4-like N-terminal" evidence="1">
    <location>
        <begin position="17"/>
        <end position="167"/>
    </location>
</feature>
<organism evidence="2 3">
    <name type="scientific">Kosmotoga olearia (strain ATCC BAA-1733 / DSM 21960 / TBF 19.5.1)</name>
    <dbReference type="NCBI Taxonomy" id="521045"/>
    <lineage>
        <taxon>Bacteria</taxon>
        <taxon>Thermotogati</taxon>
        <taxon>Thermotogota</taxon>
        <taxon>Thermotogae</taxon>
        <taxon>Kosmotogales</taxon>
        <taxon>Kosmotogaceae</taxon>
        <taxon>Kosmotoga</taxon>
    </lineage>
</organism>
<dbReference type="HOGENOM" id="CLU_009583_6_2_0"/>
<gene>
    <name evidence="2" type="ordered locus">Kole_1289</name>
</gene>
<dbReference type="Pfam" id="PF13439">
    <property type="entry name" value="Glyco_transf_4"/>
    <property type="match status" value="1"/>
</dbReference>
<dbReference type="Proteomes" id="UP000002382">
    <property type="component" value="Chromosome"/>
</dbReference>
<dbReference type="STRING" id="521045.Kole_1289"/>
<dbReference type="Pfam" id="PF13692">
    <property type="entry name" value="Glyco_trans_1_4"/>
    <property type="match status" value="1"/>
</dbReference>
<proteinExistence type="predicted"/>
<protein>
    <submittedName>
        <fullName evidence="2">Glycosyl transferase group 1</fullName>
    </submittedName>
</protein>
<dbReference type="InterPro" id="IPR028098">
    <property type="entry name" value="Glyco_trans_4-like_N"/>
</dbReference>
<dbReference type="GO" id="GO:0016740">
    <property type="term" value="F:transferase activity"/>
    <property type="evidence" value="ECO:0007669"/>
    <property type="project" value="UniProtKB-KW"/>
</dbReference>
<keyword evidence="2" id="KW-0808">Transferase</keyword>
<dbReference type="AlphaFoldDB" id="C5CDC0"/>
<dbReference type="Gene3D" id="3.40.50.2000">
    <property type="entry name" value="Glycogen Phosphorylase B"/>
    <property type="match status" value="2"/>
</dbReference>
<dbReference type="EMBL" id="CP001634">
    <property type="protein sequence ID" value="ACR79983.1"/>
    <property type="molecule type" value="Genomic_DNA"/>
</dbReference>
<dbReference type="PANTHER" id="PTHR12526">
    <property type="entry name" value="GLYCOSYLTRANSFERASE"/>
    <property type="match status" value="1"/>
</dbReference>
<reference evidence="2 3" key="1">
    <citation type="submission" date="2009-06" db="EMBL/GenBank/DDBJ databases">
        <title>Complete sequence of Thermotogales bacterium TBF 19.5.1.</title>
        <authorList>
            <consortium name="US DOE Joint Genome Institute"/>
            <person name="Lucas S."/>
            <person name="Copeland A."/>
            <person name="Lapidus A."/>
            <person name="Glavina del Rio T."/>
            <person name="Tice H."/>
            <person name="Bruce D."/>
            <person name="Goodwin L."/>
            <person name="Pitluck S."/>
            <person name="Chertkov O."/>
            <person name="Brettin T."/>
            <person name="Detter J.C."/>
            <person name="Han C."/>
            <person name="Schmutz J."/>
            <person name="Larimer F."/>
            <person name="Land M."/>
            <person name="Hauser L."/>
            <person name="Kyrpides N."/>
            <person name="Ovchinnikova G."/>
            <person name="Noll K."/>
        </authorList>
    </citation>
    <scope>NUCLEOTIDE SEQUENCE [LARGE SCALE GENOMIC DNA]</scope>
    <source>
        <strain evidence="3">ATCC BAA-1733 / DSM 21960 / TBF 19.5.1</strain>
    </source>
</reference>
<dbReference type="RefSeq" id="WP_015868638.1">
    <property type="nucleotide sequence ID" value="NC_012785.1"/>
</dbReference>
<evidence type="ECO:0000313" key="3">
    <source>
        <dbReference type="Proteomes" id="UP000002382"/>
    </source>
</evidence>
<evidence type="ECO:0000313" key="2">
    <source>
        <dbReference type="EMBL" id="ACR79983.1"/>
    </source>
</evidence>
<accession>C5CDC0</accession>
<dbReference type="CDD" id="cd03801">
    <property type="entry name" value="GT4_PimA-like"/>
    <property type="match status" value="1"/>
</dbReference>